<protein>
    <submittedName>
        <fullName evidence="1">Uncharacterized protein</fullName>
    </submittedName>
</protein>
<proteinExistence type="predicted"/>
<evidence type="ECO:0000313" key="2">
    <source>
        <dbReference type="Proteomes" id="UP000245369"/>
    </source>
</evidence>
<dbReference type="GeneID" id="93924464"/>
<name>A0ABN5LLN1_9STRE</name>
<dbReference type="Proteomes" id="UP000245369">
    <property type="component" value="Chromosome"/>
</dbReference>
<organism evidence="1 2">
    <name type="scientific">Streptococcus sobrinus</name>
    <dbReference type="NCBI Taxonomy" id="1310"/>
    <lineage>
        <taxon>Bacteria</taxon>
        <taxon>Bacillati</taxon>
        <taxon>Bacillota</taxon>
        <taxon>Bacilli</taxon>
        <taxon>Lactobacillales</taxon>
        <taxon>Streptococcaceae</taxon>
        <taxon>Streptococcus</taxon>
    </lineage>
</organism>
<dbReference type="RefSeq" id="WP_019770894.1">
    <property type="nucleotide sequence ID" value="NZ_CP029490.1"/>
</dbReference>
<reference evidence="1 2" key="1">
    <citation type="submission" date="2018-05" db="EMBL/GenBank/DDBJ databases">
        <title>Complete genome sequences of Streptococcus sobrinus.</title>
        <authorList>
            <person name="Sales M."/>
            <person name="Jensen P.A."/>
        </authorList>
    </citation>
    <scope>NUCLEOTIDE SEQUENCE [LARGE SCALE GENOMIC DNA]</scope>
    <source>
        <strain evidence="1 2">SL1</strain>
    </source>
</reference>
<accession>A0ABN5LLN1</accession>
<dbReference type="EMBL" id="CP029490">
    <property type="protein sequence ID" value="AWN21306.1"/>
    <property type="molecule type" value="Genomic_DNA"/>
</dbReference>
<gene>
    <name evidence="1" type="ORF">DK182_08085</name>
</gene>
<keyword evidence="2" id="KW-1185">Reference proteome</keyword>
<sequence length="118" mass="13288">MSNLVNFNTLTQWLICDDGFDALAVSPSHANEVAVKFLSWDAFLFLGIPLNSPLDYLTTRQGVGSTVWETVGENLINFVGADYKIDCFTMPILSPSHYSKKPFLLEWPERALREGWMG</sequence>
<evidence type="ECO:0000313" key="1">
    <source>
        <dbReference type="EMBL" id="AWN21306.1"/>
    </source>
</evidence>